<evidence type="ECO:0000313" key="1">
    <source>
        <dbReference type="EMBL" id="QKS70372.1"/>
    </source>
</evidence>
<reference evidence="2" key="1">
    <citation type="submission" date="2019-07" db="EMBL/GenBank/DDBJ databases">
        <title>Bacillus alkalisoli sp. nov. isolated from saline soil.</title>
        <authorList>
            <person name="Sun J.-Q."/>
            <person name="Xu L."/>
        </authorList>
    </citation>
    <scope>NUCLEOTIDE SEQUENCE [LARGE SCALE GENOMIC DNA]</scope>
    <source>
        <strain evidence="2">M4U3P1</strain>
    </source>
</reference>
<name>A0A859FC78_9BACI</name>
<dbReference type="RefSeq" id="WP_176008413.1">
    <property type="nucleotide sequence ID" value="NZ_CP041372.2"/>
</dbReference>
<dbReference type="GO" id="GO:0051996">
    <property type="term" value="F:squalene synthase [NAD(P)H] activity"/>
    <property type="evidence" value="ECO:0007669"/>
    <property type="project" value="InterPro"/>
</dbReference>
<organism evidence="1 2">
    <name type="scientific">Paenalkalicoccus suaedae</name>
    <dbReference type="NCBI Taxonomy" id="2592382"/>
    <lineage>
        <taxon>Bacteria</taxon>
        <taxon>Bacillati</taxon>
        <taxon>Bacillota</taxon>
        <taxon>Bacilli</taxon>
        <taxon>Bacillales</taxon>
        <taxon>Bacillaceae</taxon>
        <taxon>Paenalkalicoccus</taxon>
    </lineage>
</organism>
<dbReference type="InterPro" id="IPR044844">
    <property type="entry name" value="Trans_IPPS_euk-type"/>
</dbReference>
<keyword evidence="2" id="KW-1185">Reference proteome</keyword>
<gene>
    <name evidence="1" type="ORF">FLK61_26830</name>
</gene>
<dbReference type="AlphaFoldDB" id="A0A859FC78"/>
<dbReference type="InterPro" id="IPR002060">
    <property type="entry name" value="Squ/phyt_synthse"/>
</dbReference>
<protein>
    <submittedName>
        <fullName evidence="1">Phytoene/squalene synthase family protein</fullName>
    </submittedName>
</protein>
<dbReference type="GO" id="GO:0045338">
    <property type="term" value="P:farnesyl diphosphate metabolic process"/>
    <property type="evidence" value="ECO:0007669"/>
    <property type="project" value="InterPro"/>
</dbReference>
<sequence>MSNEKKIQKEAMSMLKDTSRTFYIPITLLQPTLKKTVASAYLCMRAIDEIEDSEVLLPQTKNYLLRATSSLLNEEQFDATAYQELVAPHKDVLPEVTLRLNDWLSTCPDGIIHKVKEFTSTMATGMADWAEKEWVIRTKEDLDDYTYYVAGLVGVMLSDIWEWHDGTKTDRDLAIAYGRGLQTVNILRNVEEDKERGVSFIPDGWTISQTFDYAEANLALGDEYMKDISTKNILLFCRIPLALAKKTLKALRSGREKMSRAEVEQTVEEIKVDR</sequence>
<dbReference type="SUPFAM" id="SSF48576">
    <property type="entry name" value="Terpenoid synthases"/>
    <property type="match status" value="1"/>
</dbReference>
<proteinExistence type="predicted"/>
<dbReference type="KEGG" id="psua:FLK61_26830"/>
<dbReference type="InterPro" id="IPR008949">
    <property type="entry name" value="Isoprenoid_synthase_dom_sf"/>
</dbReference>
<dbReference type="EMBL" id="CP041372">
    <property type="protein sequence ID" value="QKS70372.1"/>
    <property type="molecule type" value="Genomic_DNA"/>
</dbReference>
<dbReference type="Gene3D" id="1.10.600.10">
    <property type="entry name" value="Farnesyl Diphosphate Synthase"/>
    <property type="match status" value="1"/>
</dbReference>
<dbReference type="Pfam" id="PF00494">
    <property type="entry name" value="SQS_PSY"/>
    <property type="match status" value="1"/>
</dbReference>
<dbReference type="PANTHER" id="PTHR11626:SF2">
    <property type="entry name" value="SQUALENE SYNTHASE"/>
    <property type="match status" value="1"/>
</dbReference>
<dbReference type="PANTHER" id="PTHR11626">
    <property type="entry name" value="FARNESYL-DIPHOSPHATE FARNESYLTRANSFERASE"/>
    <property type="match status" value="1"/>
</dbReference>
<accession>A0A859FC78</accession>
<dbReference type="Proteomes" id="UP000318138">
    <property type="component" value="Chromosome"/>
</dbReference>
<evidence type="ECO:0000313" key="2">
    <source>
        <dbReference type="Proteomes" id="UP000318138"/>
    </source>
</evidence>